<comment type="caution">
    <text evidence="3">The sequence shown here is derived from an EMBL/GenBank/DDBJ whole genome shotgun (WGS) entry which is preliminary data.</text>
</comment>
<dbReference type="SUPFAM" id="SSF54768">
    <property type="entry name" value="dsRNA-binding domain-like"/>
    <property type="match status" value="1"/>
</dbReference>
<feature type="domain" description="DRBM" evidence="2">
    <location>
        <begin position="6"/>
        <end position="73"/>
    </location>
</feature>
<dbReference type="Pfam" id="PF00035">
    <property type="entry name" value="dsrm"/>
    <property type="match status" value="1"/>
</dbReference>
<evidence type="ECO:0000313" key="3">
    <source>
        <dbReference type="EMBL" id="KAG7444591.1"/>
    </source>
</evidence>
<dbReference type="GO" id="GO:0003723">
    <property type="term" value="F:RNA binding"/>
    <property type="evidence" value="ECO:0007669"/>
    <property type="project" value="UniProtKB-UniRule"/>
</dbReference>
<dbReference type="SMART" id="SM00358">
    <property type="entry name" value="DSRM"/>
    <property type="match status" value="1"/>
</dbReference>
<keyword evidence="4" id="KW-1185">Reference proteome</keyword>
<accession>A0A9P8AR78</accession>
<dbReference type="PROSITE" id="PS50137">
    <property type="entry name" value="DS_RBD"/>
    <property type="match status" value="1"/>
</dbReference>
<protein>
    <recommendedName>
        <fullName evidence="2">DRBM domain-containing protein</fullName>
    </recommendedName>
</protein>
<dbReference type="InterPro" id="IPR014720">
    <property type="entry name" value="dsRBD_dom"/>
</dbReference>
<gene>
    <name evidence="3" type="ORF">BT62DRAFT_1077386</name>
</gene>
<dbReference type="GeneID" id="66101590"/>
<proteinExistence type="predicted"/>
<dbReference type="OrthoDB" id="112668at2759"/>
<dbReference type="Proteomes" id="UP000812287">
    <property type="component" value="Unassembled WGS sequence"/>
</dbReference>
<dbReference type="Gene3D" id="3.30.160.20">
    <property type="match status" value="1"/>
</dbReference>
<dbReference type="EMBL" id="MU250539">
    <property type="protein sequence ID" value="KAG7444591.1"/>
    <property type="molecule type" value="Genomic_DNA"/>
</dbReference>
<evidence type="ECO:0000259" key="2">
    <source>
        <dbReference type="PROSITE" id="PS50137"/>
    </source>
</evidence>
<keyword evidence="1" id="KW-0694">RNA-binding</keyword>
<evidence type="ECO:0000313" key="4">
    <source>
        <dbReference type="Proteomes" id="UP000812287"/>
    </source>
</evidence>
<evidence type="ECO:0000256" key="1">
    <source>
        <dbReference type="PROSITE-ProRule" id="PRU00266"/>
    </source>
</evidence>
<name>A0A9P8AR78_9AGAR</name>
<dbReference type="RefSeq" id="XP_043038091.1">
    <property type="nucleotide sequence ID" value="XM_043179296.1"/>
</dbReference>
<reference evidence="3" key="1">
    <citation type="submission" date="2020-11" db="EMBL/GenBank/DDBJ databases">
        <title>Adaptations for nitrogen fixation in a non-lichenized fungal sporocarp promotes dispersal by wood-feeding termites.</title>
        <authorList>
            <consortium name="DOE Joint Genome Institute"/>
            <person name="Koch R.A."/>
            <person name="Yoon G."/>
            <person name="Arayal U."/>
            <person name="Lail K."/>
            <person name="Amirebrahimi M."/>
            <person name="Labutti K."/>
            <person name="Lipzen A."/>
            <person name="Riley R."/>
            <person name="Barry K."/>
            <person name="Henrissat B."/>
            <person name="Grigoriev I.V."/>
            <person name="Herr J.R."/>
            <person name="Aime M.C."/>
        </authorList>
    </citation>
    <scope>NUCLEOTIDE SEQUENCE</scope>
    <source>
        <strain evidence="3">MCA 3950</strain>
    </source>
</reference>
<sequence>MNPQRHYRQDLNSYANQGGLTLTYDKTFTGPQHSGTWTVVAYIGDIEHGRGTASNQGQAKEIASYHAMVALGLNVD</sequence>
<dbReference type="AlphaFoldDB" id="A0A9P8AR78"/>
<organism evidence="3 4">
    <name type="scientific">Guyanagaster necrorhizus</name>
    <dbReference type="NCBI Taxonomy" id="856835"/>
    <lineage>
        <taxon>Eukaryota</taxon>
        <taxon>Fungi</taxon>
        <taxon>Dikarya</taxon>
        <taxon>Basidiomycota</taxon>
        <taxon>Agaricomycotina</taxon>
        <taxon>Agaricomycetes</taxon>
        <taxon>Agaricomycetidae</taxon>
        <taxon>Agaricales</taxon>
        <taxon>Marasmiineae</taxon>
        <taxon>Physalacriaceae</taxon>
        <taxon>Guyanagaster</taxon>
    </lineage>
</organism>